<dbReference type="SUPFAM" id="SSF50978">
    <property type="entry name" value="WD40 repeat-like"/>
    <property type="match status" value="1"/>
</dbReference>
<evidence type="ECO:0000256" key="7">
    <source>
        <dbReference type="ARBA" id="ARBA00023163"/>
    </source>
</evidence>
<keyword evidence="4 9" id="KW-0853">WD repeat</keyword>
<evidence type="ECO:0000313" key="11">
    <source>
        <dbReference type="WBParaSite" id="MBELARI_LOCUS20037"/>
    </source>
</evidence>
<feature type="repeat" description="WD" evidence="9">
    <location>
        <begin position="32"/>
        <end position="73"/>
    </location>
</feature>
<dbReference type="PANTHER" id="PTHR19861">
    <property type="entry name" value="WD40 REPEAT PROTEIN SWD2"/>
    <property type="match status" value="1"/>
</dbReference>
<dbReference type="Proteomes" id="UP000887575">
    <property type="component" value="Unassembled WGS sequence"/>
</dbReference>
<comment type="similarity">
    <text evidence="2">Belongs to the WD repeat SWD2 family.</text>
</comment>
<evidence type="ECO:0000256" key="9">
    <source>
        <dbReference type="PROSITE-ProRule" id="PRU00221"/>
    </source>
</evidence>
<organism evidence="10 11">
    <name type="scientific">Mesorhabditis belari</name>
    <dbReference type="NCBI Taxonomy" id="2138241"/>
    <lineage>
        <taxon>Eukaryota</taxon>
        <taxon>Metazoa</taxon>
        <taxon>Ecdysozoa</taxon>
        <taxon>Nematoda</taxon>
        <taxon>Chromadorea</taxon>
        <taxon>Rhabditida</taxon>
        <taxon>Rhabditina</taxon>
        <taxon>Rhabditomorpha</taxon>
        <taxon>Rhabditoidea</taxon>
        <taxon>Rhabditidae</taxon>
        <taxon>Mesorhabditinae</taxon>
        <taxon>Mesorhabditis</taxon>
    </lineage>
</organism>
<dbReference type="GO" id="GO:0032785">
    <property type="term" value="P:negative regulation of DNA-templated transcription, elongation"/>
    <property type="evidence" value="ECO:0007669"/>
    <property type="project" value="UniProtKB-ARBA"/>
</dbReference>
<dbReference type="Gene3D" id="2.130.10.10">
    <property type="entry name" value="YVTN repeat-like/Quinoprotein amine dehydrogenase"/>
    <property type="match status" value="1"/>
</dbReference>
<dbReference type="CDD" id="cd00200">
    <property type="entry name" value="WD40"/>
    <property type="match status" value="1"/>
</dbReference>
<sequence>MAAPVQNATPATAGTVKLTADLVSRMVMVKSFSENEQRINSIDFTADGQTMITSSDDDSIVMYNCNLGTKTRAVNSKKYGVDLIRFTHNHNTGIHCSTKVDDTIRYLSLHDNKYIRYFPGHTKKVLTLCMSPQDDMFLSGSEDKTIRLWDLKSPNCQGVMQVTSRAVAAFDPDGLIFGAGVNSQSVKLYDLRSFDKGPFMTWQLEQEPNCDWTGMKFSPDGKHILITTDGEVMRVIDAFTGTQKHVLRGHVNARRQPLEAAFTPDSQFVLCGSSNGIVNAWNVESGQKNADIQTDHTGLIQQVAFNPRFFIMATACTKLNLWIPPDDA</sequence>
<dbReference type="InterPro" id="IPR001680">
    <property type="entry name" value="WD40_rpt"/>
</dbReference>
<dbReference type="Pfam" id="PF00400">
    <property type="entry name" value="WD40"/>
    <property type="match status" value="3"/>
</dbReference>
<evidence type="ECO:0000256" key="3">
    <source>
        <dbReference type="ARBA" id="ARBA00022472"/>
    </source>
</evidence>
<evidence type="ECO:0000256" key="6">
    <source>
        <dbReference type="ARBA" id="ARBA00023015"/>
    </source>
</evidence>
<dbReference type="SMART" id="SM00320">
    <property type="entry name" value="WD40"/>
    <property type="match status" value="6"/>
</dbReference>
<dbReference type="WBParaSite" id="MBELARI_LOCUS20037">
    <property type="protein sequence ID" value="MBELARI_LOCUS20037"/>
    <property type="gene ID" value="MBELARI_LOCUS20037"/>
</dbReference>
<feature type="repeat" description="WD" evidence="9">
    <location>
        <begin position="118"/>
        <end position="159"/>
    </location>
</feature>
<evidence type="ECO:0000256" key="5">
    <source>
        <dbReference type="ARBA" id="ARBA00022737"/>
    </source>
</evidence>
<keyword evidence="10" id="KW-1185">Reference proteome</keyword>
<evidence type="ECO:0000256" key="1">
    <source>
        <dbReference type="ARBA" id="ARBA00004123"/>
    </source>
</evidence>
<dbReference type="InterPro" id="IPR037867">
    <property type="entry name" value="Swd2/WDR82"/>
</dbReference>
<keyword evidence="6" id="KW-0805">Transcription regulation</keyword>
<dbReference type="PANTHER" id="PTHR19861:SF0">
    <property type="entry name" value="WD REPEAT-CONTAINING PROTEIN 82"/>
    <property type="match status" value="1"/>
</dbReference>
<keyword evidence="5" id="KW-0677">Repeat</keyword>
<dbReference type="GO" id="GO:0048188">
    <property type="term" value="C:Set1C/COMPASS complex"/>
    <property type="evidence" value="ECO:0007669"/>
    <property type="project" value="TreeGrafter"/>
</dbReference>
<feature type="repeat" description="WD" evidence="9">
    <location>
        <begin position="261"/>
        <end position="291"/>
    </location>
</feature>
<dbReference type="GO" id="GO:0071027">
    <property type="term" value="P:nuclear RNA surveillance"/>
    <property type="evidence" value="ECO:0007669"/>
    <property type="project" value="UniProtKB-ARBA"/>
</dbReference>
<dbReference type="PROSITE" id="PS50082">
    <property type="entry name" value="WD_REPEATS_2"/>
    <property type="match status" value="3"/>
</dbReference>
<dbReference type="PROSITE" id="PS50294">
    <property type="entry name" value="WD_REPEATS_REGION"/>
    <property type="match status" value="1"/>
</dbReference>
<dbReference type="InterPro" id="IPR036322">
    <property type="entry name" value="WD40_repeat_dom_sf"/>
</dbReference>
<name>A0AAF3F0N3_9BILA</name>
<dbReference type="GO" id="GO:0006353">
    <property type="term" value="P:DNA-templated transcription termination"/>
    <property type="evidence" value="ECO:0007669"/>
    <property type="project" value="UniProtKB-KW"/>
</dbReference>
<dbReference type="GO" id="GO:0003682">
    <property type="term" value="F:chromatin binding"/>
    <property type="evidence" value="ECO:0007669"/>
    <property type="project" value="TreeGrafter"/>
</dbReference>
<comment type="subcellular location">
    <subcellularLocation>
        <location evidence="1">Nucleus</location>
    </subcellularLocation>
</comment>
<proteinExistence type="inferred from homology"/>
<dbReference type="FunFam" id="2.130.10.10:FF:000065">
    <property type="entry name" value="WD repeat-containing protein 82"/>
    <property type="match status" value="1"/>
</dbReference>
<evidence type="ECO:0000256" key="2">
    <source>
        <dbReference type="ARBA" id="ARBA00005616"/>
    </source>
</evidence>
<reference evidence="11" key="1">
    <citation type="submission" date="2024-02" db="UniProtKB">
        <authorList>
            <consortium name="WormBaseParasite"/>
        </authorList>
    </citation>
    <scope>IDENTIFICATION</scope>
</reference>
<evidence type="ECO:0000313" key="10">
    <source>
        <dbReference type="Proteomes" id="UP000887575"/>
    </source>
</evidence>
<keyword evidence="8" id="KW-0539">Nucleus</keyword>
<evidence type="ECO:0000256" key="8">
    <source>
        <dbReference type="ARBA" id="ARBA00023242"/>
    </source>
</evidence>
<keyword evidence="7" id="KW-0804">Transcription</keyword>
<accession>A0AAF3F0N3</accession>
<keyword evidence="3" id="KW-0806">Transcription termination</keyword>
<evidence type="ECO:0000256" key="4">
    <source>
        <dbReference type="ARBA" id="ARBA00022574"/>
    </source>
</evidence>
<protein>
    <submittedName>
        <fullName evidence="11">WD repeat-containing protein 82</fullName>
    </submittedName>
</protein>
<dbReference type="AlphaFoldDB" id="A0AAF3F0N3"/>
<dbReference type="InterPro" id="IPR015943">
    <property type="entry name" value="WD40/YVTN_repeat-like_dom_sf"/>
</dbReference>